<evidence type="ECO:0008006" key="3">
    <source>
        <dbReference type="Google" id="ProtNLM"/>
    </source>
</evidence>
<organism evidence="1 2">
    <name type="scientific">Candidatus Doriopsillibacter californiensis</name>
    <dbReference type="NCBI Taxonomy" id="2970740"/>
    <lineage>
        <taxon>Bacteria</taxon>
        <taxon>Pseudomonadati</taxon>
        <taxon>Pseudomonadota</taxon>
        <taxon>Gammaproteobacteria</taxon>
        <taxon>Candidatus Tethybacterales</taxon>
        <taxon>Candidatus Persebacteraceae</taxon>
        <taxon>Candidatus Doriopsillibacter</taxon>
    </lineage>
</organism>
<sequence length="88" mass="9633">MGEAGACKAQLLNDIIRRHQVSSIIDFGCGDGNQIAKLADIDYLGFDMGGLALTLFRQRNQIFHLCFCFTPAVGLSPVSDISRSNKRD</sequence>
<accession>A0ABT7QJI1</accession>
<name>A0ABT7QJI1_9GAMM</name>
<protein>
    <recommendedName>
        <fullName evidence="3">Methyltransferase domain-containing protein</fullName>
    </recommendedName>
</protein>
<dbReference type="InterPro" id="IPR029063">
    <property type="entry name" value="SAM-dependent_MTases_sf"/>
</dbReference>
<reference evidence="1" key="2">
    <citation type="journal article" date="2023" name="Microbiome">
        <title>Synthase-selected sorting approach identifies a beta-lactone synthase in a nudibranch symbiotic bacterium.</title>
        <authorList>
            <person name="Dzunkova M."/>
            <person name="La Clair J.J."/>
            <person name="Tyml T."/>
            <person name="Doud D."/>
            <person name="Schulz F."/>
            <person name="Piquer-Esteban S."/>
            <person name="Porcel Sanchis D."/>
            <person name="Osborn A."/>
            <person name="Robinson D."/>
            <person name="Louie K.B."/>
            <person name="Bowen B.P."/>
            <person name="Bowers R.M."/>
            <person name="Lee J."/>
            <person name="Arnau V."/>
            <person name="Diaz-Villanueva W."/>
            <person name="Stepanauskas R."/>
            <person name="Gosliner T."/>
            <person name="Date S.V."/>
            <person name="Northen T.R."/>
            <person name="Cheng J.F."/>
            <person name="Burkart M.D."/>
            <person name="Woyke T."/>
        </authorList>
    </citation>
    <scope>NUCLEOTIDE SEQUENCE</scope>
    <source>
        <strain evidence="1">Df01</strain>
    </source>
</reference>
<keyword evidence="2" id="KW-1185">Reference proteome</keyword>
<dbReference type="Gene3D" id="3.40.50.150">
    <property type="entry name" value="Vaccinia Virus protein VP39"/>
    <property type="match status" value="1"/>
</dbReference>
<dbReference type="Proteomes" id="UP001168167">
    <property type="component" value="Unassembled WGS sequence"/>
</dbReference>
<evidence type="ECO:0000313" key="1">
    <source>
        <dbReference type="EMBL" id="MDM5146821.1"/>
    </source>
</evidence>
<reference evidence="1" key="1">
    <citation type="submission" date="2022-08" db="EMBL/GenBank/DDBJ databases">
        <authorList>
            <person name="Dzunkova M."/>
            <person name="La Clair J."/>
            <person name="Tyml T."/>
            <person name="Doud D."/>
            <person name="Schulz F."/>
            <person name="Piquer S."/>
            <person name="Porcel Sanchis D."/>
            <person name="Osborn A."/>
            <person name="Robinson D."/>
            <person name="Louie K.B."/>
            <person name="Bowen B.P."/>
            <person name="Bowers R."/>
            <person name="Lee J."/>
            <person name="Arnau Llombart V."/>
            <person name="Diaz Villanueva W."/>
            <person name="Gosliner T."/>
            <person name="Northen T."/>
            <person name="Cheng J.-F."/>
            <person name="Burkart M.D."/>
            <person name="Woyke T."/>
        </authorList>
    </citation>
    <scope>NUCLEOTIDE SEQUENCE</scope>
    <source>
        <strain evidence="1">Df01</strain>
    </source>
</reference>
<dbReference type="EMBL" id="JANQAO010000001">
    <property type="protein sequence ID" value="MDM5146821.1"/>
    <property type="molecule type" value="Genomic_DNA"/>
</dbReference>
<comment type="caution">
    <text evidence="1">The sequence shown here is derived from an EMBL/GenBank/DDBJ whole genome shotgun (WGS) entry which is preliminary data.</text>
</comment>
<gene>
    <name evidence="1" type="ORF">NQX30_00245</name>
</gene>
<evidence type="ECO:0000313" key="2">
    <source>
        <dbReference type="Proteomes" id="UP001168167"/>
    </source>
</evidence>
<dbReference type="SUPFAM" id="SSF53335">
    <property type="entry name" value="S-adenosyl-L-methionine-dependent methyltransferases"/>
    <property type="match status" value="1"/>
</dbReference>
<proteinExistence type="predicted"/>